<reference evidence="1" key="1">
    <citation type="submission" date="2015-12" db="EMBL/GenBank/DDBJ databases">
        <title>Gene expression during late stages of embryo sac development: a critical building block for successful pollen-pistil interactions.</title>
        <authorList>
            <person name="Liu Y."/>
            <person name="Joly V."/>
            <person name="Sabar M."/>
            <person name="Matton D.P."/>
        </authorList>
    </citation>
    <scope>NUCLEOTIDE SEQUENCE</scope>
</reference>
<organism evidence="1">
    <name type="scientific">Solanum chacoense</name>
    <name type="common">Chaco potato</name>
    <dbReference type="NCBI Taxonomy" id="4108"/>
    <lineage>
        <taxon>Eukaryota</taxon>
        <taxon>Viridiplantae</taxon>
        <taxon>Streptophyta</taxon>
        <taxon>Embryophyta</taxon>
        <taxon>Tracheophyta</taxon>
        <taxon>Spermatophyta</taxon>
        <taxon>Magnoliopsida</taxon>
        <taxon>eudicotyledons</taxon>
        <taxon>Gunneridae</taxon>
        <taxon>Pentapetalae</taxon>
        <taxon>asterids</taxon>
        <taxon>lamiids</taxon>
        <taxon>Solanales</taxon>
        <taxon>Solanaceae</taxon>
        <taxon>Solanoideae</taxon>
        <taxon>Solaneae</taxon>
        <taxon>Solanum</taxon>
    </lineage>
</organism>
<feature type="non-terminal residue" evidence="1">
    <location>
        <position position="1"/>
    </location>
</feature>
<proteinExistence type="predicted"/>
<name>A0A0V0GLQ3_SOLCH</name>
<protein>
    <submittedName>
        <fullName evidence="1">Putative ovule protein</fullName>
    </submittedName>
</protein>
<evidence type="ECO:0000313" key="1">
    <source>
        <dbReference type="EMBL" id="JAP08182.1"/>
    </source>
</evidence>
<dbReference type="EMBL" id="GEDG01037348">
    <property type="protein sequence ID" value="JAP08182.1"/>
    <property type="molecule type" value="Transcribed_RNA"/>
</dbReference>
<dbReference type="AlphaFoldDB" id="A0A0V0GLQ3"/>
<accession>A0A0V0GLQ3</accession>
<sequence>NYILIKINNNISRLYSSIANTNKTQKFLPSIQNCPLNRKMTLTLLSTSSMNYILIKINHNVSQMYST</sequence>